<reference evidence="1" key="2">
    <citation type="journal article" date="2020" name="Nat. Commun.">
        <title>Large-scale genome sequencing of mycorrhizal fungi provides insights into the early evolution of symbiotic traits.</title>
        <authorList>
            <person name="Miyauchi S."/>
            <person name="Kiss E."/>
            <person name="Kuo A."/>
            <person name="Drula E."/>
            <person name="Kohler A."/>
            <person name="Sanchez-Garcia M."/>
            <person name="Morin E."/>
            <person name="Andreopoulos B."/>
            <person name="Barry K.W."/>
            <person name="Bonito G."/>
            <person name="Buee M."/>
            <person name="Carver A."/>
            <person name="Chen C."/>
            <person name="Cichocki N."/>
            <person name="Clum A."/>
            <person name="Culley D."/>
            <person name="Crous P.W."/>
            <person name="Fauchery L."/>
            <person name="Girlanda M."/>
            <person name="Hayes R.D."/>
            <person name="Keri Z."/>
            <person name="LaButti K."/>
            <person name="Lipzen A."/>
            <person name="Lombard V."/>
            <person name="Magnuson J."/>
            <person name="Maillard F."/>
            <person name="Murat C."/>
            <person name="Nolan M."/>
            <person name="Ohm R.A."/>
            <person name="Pangilinan J."/>
            <person name="Pereira M.F."/>
            <person name="Perotto S."/>
            <person name="Peter M."/>
            <person name="Pfister S."/>
            <person name="Riley R."/>
            <person name="Sitrit Y."/>
            <person name="Stielow J.B."/>
            <person name="Szollosi G."/>
            <person name="Zifcakova L."/>
            <person name="Stursova M."/>
            <person name="Spatafora J.W."/>
            <person name="Tedersoo L."/>
            <person name="Vaario L.M."/>
            <person name="Yamada A."/>
            <person name="Yan M."/>
            <person name="Wang P."/>
            <person name="Xu J."/>
            <person name="Bruns T."/>
            <person name="Baldrian P."/>
            <person name="Vilgalys R."/>
            <person name="Dunand C."/>
            <person name="Henrissat B."/>
            <person name="Grigoriev I.V."/>
            <person name="Hibbett D."/>
            <person name="Nagy L.G."/>
            <person name="Martin F.M."/>
        </authorList>
    </citation>
    <scope>NUCLEOTIDE SEQUENCE</scope>
    <source>
        <strain evidence="1">P2</strain>
    </source>
</reference>
<sequence length="443" mass="48218">MVIAFIALRKCELRIVQSSLLVFGLCTFAGGLRWKEQWFNPAAIQIQSSLLSISVSTVLLPAVFHFSLRTDQSVPSESTDLAPIVDSDHQKTSILRMSHGVAWSTCLFQLSYLTFSQVYAAYLTFQLYSHSHLYEDAAAGIHSREYSKKSPKKKKIKGKEPASPVLQPGALPTGDLDVLEPPPRRSQSPSSPPPSSSSAPDLSNINSLRGLPPQNTVRLVDPGPRGSLTPGIPMQRFESTASDRSDVTLTEGEEHPNPFGQEEATPGATDDKEVDIPQLSWFMTVFILAVVSVLVAISADWLVATANGISVTKYIGKEWTALILLPTVRAIADCVTAVNVSVKDQLTLSSAVAIGSTIQLSLFVIPLIVIVAWITGFPLGLLFDPFESVALYLAIHTMNYVVADGQSNWMEGLILICFYVIIAITFWFYPGGSVSCCLELDDL</sequence>
<gene>
    <name evidence="1" type="ORF">BDM02DRAFT_3155964</name>
</gene>
<keyword evidence="2" id="KW-1185">Reference proteome</keyword>
<comment type="caution">
    <text evidence="1">The sequence shown here is derived from an EMBL/GenBank/DDBJ whole genome shotgun (WGS) entry which is preliminary data.</text>
</comment>
<accession>A0ACB6ZE83</accession>
<reference evidence="1" key="1">
    <citation type="submission" date="2019-10" db="EMBL/GenBank/DDBJ databases">
        <authorList>
            <consortium name="DOE Joint Genome Institute"/>
            <person name="Kuo A."/>
            <person name="Miyauchi S."/>
            <person name="Kiss E."/>
            <person name="Drula E."/>
            <person name="Kohler A."/>
            <person name="Sanchez-Garcia M."/>
            <person name="Andreopoulos B."/>
            <person name="Barry K.W."/>
            <person name="Bonito G."/>
            <person name="Buee M."/>
            <person name="Carver A."/>
            <person name="Chen C."/>
            <person name="Cichocki N."/>
            <person name="Clum A."/>
            <person name="Culley D."/>
            <person name="Crous P.W."/>
            <person name="Fauchery L."/>
            <person name="Girlanda M."/>
            <person name="Hayes R."/>
            <person name="Keri Z."/>
            <person name="Labutti K."/>
            <person name="Lipzen A."/>
            <person name="Lombard V."/>
            <person name="Magnuson J."/>
            <person name="Maillard F."/>
            <person name="Morin E."/>
            <person name="Murat C."/>
            <person name="Nolan M."/>
            <person name="Ohm R."/>
            <person name="Pangilinan J."/>
            <person name="Pereira M."/>
            <person name="Perotto S."/>
            <person name="Peter M."/>
            <person name="Riley R."/>
            <person name="Sitrit Y."/>
            <person name="Stielow B."/>
            <person name="Szollosi G."/>
            <person name="Zifcakova L."/>
            <person name="Stursova M."/>
            <person name="Spatafora J.W."/>
            <person name="Tedersoo L."/>
            <person name="Vaario L.-M."/>
            <person name="Yamada A."/>
            <person name="Yan M."/>
            <person name="Wang P."/>
            <person name="Xu J."/>
            <person name="Bruns T."/>
            <person name="Baldrian P."/>
            <person name="Vilgalys R."/>
            <person name="Henrissat B."/>
            <person name="Grigoriev I.V."/>
            <person name="Hibbett D."/>
            <person name="Nagy L.G."/>
            <person name="Martin F.M."/>
        </authorList>
    </citation>
    <scope>NUCLEOTIDE SEQUENCE</scope>
    <source>
        <strain evidence="1">P2</strain>
    </source>
</reference>
<evidence type="ECO:0000313" key="2">
    <source>
        <dbReference type="Proteomes" id="UP000886501"/>
    </source>
</evidence>
<proteinExistence type="predicted"/>
<protein>
    <submittedName>
        <fullName evidence="1">Uncharacterized protein</fullName>
    </submittedName>
</protein>
<dbReference type="EMBL" id="MU118024">
    <property type="protein sequence ID" value="KAF9647877.1"/>
    <property type="molecule type" value="Genomic_DNA"/>
</dbReference>
<dbReference type="Proteomes" id="UP000886501">
    <property type="component" value="Unassembled WGS sequence"/>
</dbReference>
<organism evidence="1 2">
    <name type="scientific">Thelephora ganbajun</name>
    <name type="common">Ganba fungus</name>
    <dbReference type="NCBI Taxonomy" id="370292"/>
    <lineage>
        <taxon>Eukaryota</taxon>
        <taxon>Fungi</taxon>
        <taxon>Dikarya</taxon>
        <taxon>Basidiomycota</taxon>
        <taxon>Agaricomycotina</taxon>
        <taxon>Agaricomycetes</taxon>
        <taxon>Thelephorales</taxon>
        <taxon>Thelephoraceae</taxon>
        <taxon>Thelephora</taxon>
    </lineage>
</organism>
<evidence type="ECO:0000313" key="1">
    <source>
        <dbReference type="EMBL" id="KAF9647877.1"/>
    </source>
</evidence>
<name>A0ACB6ZE83_THEGA</name>